<evidence type="ECO:0000256" key="6">
    <source>
        <dbReference type="ARBA" id="ARBA00079393"/>
    </source>
</evidence>
<dbReference type="Proteomes" id="UP000785679">
    <property type="component" value="Unassembled WGS sequence"/>
</dbReference>
<dbReference type="PANTHER" id="PTHR21568:SF0">
    <property type="entry name" value="TRNA PSEUDOURIDINE SYNTHASE PUS10"/>
    <property type="match status" value="1"/>
</dbReference>
<dbReference type="NCBIfam" id="TIGR01213">
    <property type="entry name" value="pseudo_Pus10arc"/>
    <property type="match status" value="1"/>
</dbReference>
<dbReference type="AlphaFoldDB" id="A0A8J8SW52"/>
<dbReference type="Gene3D" id="3.30.70.2510">
    <property type="match status" value="1"/>
</dbReference>
<evidence type="ECO:0000256" key="1">
    <source>
        <dbReference type="ARBA" id="ARBA00009652"/>
    </source>
</evidence>
<dbReference type="InterPro" id="IPR048741">
    <property type="entry name" value="Pus10-like_C"/>
</dbReference>
<dbReference type="Gene3D" id="3.30.70.3190">
    <property type="match status" value="1"/>
</dbReference>
<evidence type="ECO:0000256" key="3">
    <source>
        <dbReference type="ARBA" id="ARBA00022694"/>
    </source>
</evidence>
<evidence type="ECO:0000256" key="5">
    <source>
        <dbReference type="ARBA" id="ARBA00075270"/>
    </source>
</evidence>
<evidence type="ECO:0000259" key="8">
    <source>
        <dbReference type="Pfam" id="PF21237"/>
    </source>
</evidence>
<gene>
    <name evidence="10" type="ORF">FGO68_gene12474</name>
</gene>
<keyword evidence="4" id="KW-0413">Isomerase</keyword>
<evidence type="ECO:0000313" key="10">
    <source>
        <dbReference type="EMBL" id="TNV73097.1"/>
    </source>
</evidence>
<dbReference type="Pfam" id="PF21238">
    <property type="entry name" value="Pus10_C"/>
    <property type="match status" value="1"/>
</dbReference>
<dbReference type="GO" id="GO:0031119">
    <property type="term" value="P:tRNA pseudouridine synthesis"/>
    <property type="evidence" value="ECO:0007669"/>
    <property type="project" value="TreeGrafter"/>
</dbReference>
<evidence type="ECO:0000259" key="9">
    <source>
        <dbReference type="Pfam" id="PF21238"/>
    </source>
</evidence>
<feature type="domain" description="Pus10 N-terminal eukaryotes" evidence="8">
    <location>
        <begin position="32"/>
        <end position="142"/>
    </location>
</feature>
<dbReference type="FunFam" id="3.30.70.2510:FF:000001">
    <property type="entry name" value="tRNA pseudouridine synthase Pus10"/>
    <property type="match status" value="1"/>
</dbReference>
<dbReference type="FunFam" id="3.30.70.3190:FF:000001">
    <property type="entry name" value="tRNA pseudouridine synthase Pus10"/>
    <property type="match status" value="1"/>
</dbReference>
<evidence type="ECO:0000256" key="4">
    <source>
        <dbReference type="ARBA" id="ARBA00023235"/>
    </source>
</evidence>
<name>A0A8J8SW52_HALGN</name>
<dbReference type="InterPro" id="IPR020103">
    <property type="entry name" value="PsdUridine_synth_cat_dom_sf"/>
</dbReference>
<keyword evidence="11" id="KW-1185">Reference proteome</keyword>
<comment type="similarity">
    <text evidence="1">Belongs to the pseudouridine synthase Pus10 family.</text>
</comment>
<proteinExistence type="inferred from homology"/>
<dbReference type="OrthoDB" id="271937at2759"/>
<dbReference type="GO" id="GO:0160148">
    <property type="term" value="F:tRNA pseudouridine(55) synthase activity"/>
    <property type="evidence" value="ECO:0007669"/>
    <property type="project" value="UniProtKB-EC"/>
</dbReference>
<evidence type="ECO:0000256" key="7">
    <source>
        <dbReference type="ARBA" id="ARBA00083669"/>
    </source>
</evidence>
<dbReference type="Pfam" id="PF21237">
    <property type="entry name" value="Pus10_N_euk"/>
    <property type="match status" value="1"/>
</dbReference>
<comment type="caution">
    <text evidence="10">The sequence shown here is derived from an EMBL/GenBank/DDBJ whole genome shotgun (WGS) entry which is preliminary data.</text>
</comment>
<reference evidence="10" key="1">
    <citation type="submission" date="2019-06" db="EMBL/GenBank/DDBJ databases">
        <authorList>
            <person name="Zheng W."/>
        </authorList>
    </citation>
    <scope>NUCLEOTIDE SEQUENCE</scope>
    <source>
        <strain evidence="10">QDHG01</strain>
    </source>
</reference>
<dbReference type="InterPro" id="IPR048742">
    <property type="entry name" value="Pus10_N_euk"/>
</dbReference>
<dbReference type="GO" id="GO:0003723">
    <property type="term" value="F:RNA binding"/>
    <property type="evidence" value="ECO:0007669"/>
    <property type="project" value="InterPro"/>
</dbReference>
<evidence type="ECO:0000313" key="11">
    <source>
        <dbReference type="Proteomes" id="UP000785679"/>
    </source>
</evidence>
<keyword evidence="3" id="KW-0819">tRNA processing</keyword>
<feature type="domain" description="Pus10-like C-terminal" evidence="9">
    <location>
        <begin position="242"/>
        <end position="470"/>
    </location>
</feature>
<dbReference type="SUPFAM" id="SSF55120">
    <property type="entry name" value="Pseudouridine synthase"/>
    <property type="match status" value="1"/>
</dbReference>
<organism evidence="10 11">
    <name type="scientific">Halteria grandinella</name>
    <dbReference type="NCBI Taxonomy" id="5974"/>
    <lineage>
        <taxon>Eukaryota</taxon>
        <taxon>Sar</taxon>
        <taxon>Alveolata</taxon>
        <taxon>Ciliophora</taxon>
        <taxon>Intramacronucleata</taxon>
        <taxon>Spirotrichea</taxon>
        <taxon>Stichotrichia</taxon>
        <taxon>Sporadotrichida</taxon>
        <taxon>Halteriidae</taxon>
        <taxon>Halteria</taxon>
    </lineage>
</organism>
<protein>
    <recommendedName>
        <fullName evidence="2">tRNA pseudouridine(55) synthase</fullName>
        <ecNumber evidence="2">5.4.99.25</ecNumber>
    </recommendedName>
    <alternativeName>
        <fullName evidence="7">tRNA pseudouridine 55 synthase</fullName>
    </alternativeName>
    <alternativeName>
        <fullName evidence="5">tRNA pseudouridylate synthase</fullName>
    </alternativeName>
    <alternativeName>
        <fullName evidence="6">tRNA-uridine isomerase</fullName>
    </alternativeName>
</protein>
<dbReference type="EC" id="5.4.99.25" evidence="2"/>
<dbReference type="PANTHER" id="PTHR21568">
    <property type="entry name" value="TRNA PSEUDOURIDINE SYNTHASE PUS10"/>
    <property type="match status" value="1"/>
</dbReference>
<sequence length="501" mass="56429">MLFRESSLALYRILDFGPILDSLCVSAEPQLCTICRGVLQHCNTHLETLCTQVSAQAFEYTDFKITFSISIIAYLKRLLVIGMAEEELGKAFRYKQTKDRSVIDFKEVYKWIMSPLIAKRLNVPANLDGTFLIHVSFAQREEGGGAFHENTVIQGVQNEMESFSGMLGKGAKWKAKQDWKHKKDNHANQSGAVKGAEQVISSVSKLALPLLKELDVFKSQEIAQIDLNTLMSVDCTMDNILLYGRYVKLSREVSQTPWNLGTKRMHSVQALISDNLLPIFGSKQAFLHAAGREDIDVRMLGRGRPFVMEFVNPKKSLSCQGQIEDKGLRKAINSSLVYCHEFKIVDKEFFDSLKDIEISKAKSYSCMVWVKRRITPQDCDKLSTLVSELHVQQTTPIRVLHRRSLAVREKVIHRLQATYINQHYMHICLLASAGTYIKEFVHGDLGRTTPSVGSLLESEADILQLDVTNVYDSVQSVAELPLSKLFEIEVVSDGEADDGEA</sequence>
<dbReference type="InterPro" id="IPR039894">
    <property type="entry name" value="Pus10-like"/>
</dbReference>
<dbReference type="EMBL" id="RRYP01019910">
    <property type="protein sequence ID" value="TNV73097.1"/>
    <property type="molecule type" value="Genomic_DNA"/>
</dbReference>
<evidence type="ECO:0000256" key="2">
    <source>
        <dbReference type="ARBA" id="ARBA00012787"/>
    </source>
</evidence>
<accession>A0A8J8SW52</accession>